<reference evidence="7 8" key="1">
    <citation type="journal article" date="2011" name="Stand. Genomic Sci.">
        <title>Complete genome sequence of Weeksella virosa type strain (9751).</title>
        <authorList>
            <person name="Lang E."/>
            <person name="Teshima H."/>
            <person name="Lucas S."/>
            <person name="Lapidus A."/>
            <person name="Hammon N."/>
            <person name="Deshpande S."/>
            <person name="Nolan M."/>
            <person name="Cheng J.F."/>
            <person name="Pitluck S."/>
            <person name="Liolios K."/>
            <person name="Pagani I."/>
            <person name="Mikhailova N."/>
            <person name="Ivanova N."/>
            <person name="Mavromatis K."/>
            <person name="Pati A."/>
            <person name="Tapia R."/>
            <person name="Han C."/>
            <person name="Goodwin L."/>
            <person name="Chen A."/>
            <person name="Palaniappan K."/>
            <person name="Land M."/>
            <person name="Hauser L."/>
            <person name="Chang Y.J."/>
            <person name="Jeffries C.D."/>
            <person name="Brambilla E.M."/>
            <person name="Kopitz M."/>
            <person name="Rohde M."/>
            <person name="Goker M."/>
            <person name="Tindall B.J."/>
            <person name="Detter J.C."/>
            <person name="Woyke T."/>
            <person name="Bristow J."/>
            <person name="Eisen J.A."/>
            <person name="Markowitz V."/>
            <person name="Hugenholtz P."/>
            <person name="Klenk H.P."/>
            <person name="Kyrpides N.C."/>
        </authorList>
    </citation>
    <scope>NUCLEOTIDE SEQUENCE [LARGE SCALE GENOMIC DNA]</scope>
    <source>
        <strain evidence="8">ATCC 43766 / DSM 16922 / JCM 21250 / NBRC 16016 / NCTC 11634 / CL345/78</strain>
    </source>
</reference>
<dbReference type="InterPro" id="IPR000587">
    <property type="entry name" value="Creatinase_N"/>
</dbReference>
<dbReference type="GO" id="GO:0005737">
    <property type="term" value="C:cytoplasm"/>
    <property type="evidence" value="ECO:0007669"/>
    <property type="project" value="UniProtKB-ARBA"/>
</dbReference>
<feature type="domain" description="Peptidase M24" evidence="4">
    <location>
        <begin position="309"/>
        <end position="522"/>
    </location>
</feature>
<organism evidence="7 8">
    <name type="scientific">Weeksella virosa (strain ATCC 43766 / DSM 16922 / JCM 21250 / CCUG 30538 / CDC 9751 / IAM 14551 / NBRC 16016 / NCTC 11634 / CL345/78)</name>
    <dbReference type="NCBI Taxonomy" id="865938"/>
    <lineage>
        <taxon>Bacteria</taxon>
        <taxon>Pseudomonadati</taxon>
        <taxon>Bacteroidota</taxon>
        <taxon>Flavobacteriia</taxon>
        <taxon>Flavobacteriales</taxon>
        <taxon>Weeksellaceae</taxon>
        <taxon>Weeksella</taxon>
    </lineage>
</organism>
<keyword evidence="3" id="KW-0378">Hydrolase</keyword>
<dbReference type="SUPFAM" id="SSF53092">
    <property type="entry name" value="Creatinase/prolidase N-terminal domain"/>
    <property type="match status" value="1"/>
</dbReference>
<dbReference type="InterPro" id="IPR000994">
    <property type="entry name" value="Pept_M24"/>
</dbReference>
<proteinExistence type="inferred from homology"/>
<dbReference type="PANTHER" id="PTHR43763:SF6">
    <property type="entry name" value="XAA-PRO AMINOPEPTIDASE 1"/>
    <property type="match status" value="1"/>
</dbReference>
<dbReference type="EMBL" id="CP002455">
    <property type="protein sequence ID" value="ADX68575.1"/>
    <property type="molecule type" value="Genomic_DNA"/>
</dbReference>
<dbReference type="PANTHER" id="PTHR43763">
    <property type="entry name" value="XAA-PRO AMINOPEPTIDASE 1"/>
    <property type="match status" value="1"/>
</dbReference>
<dbReference type="InterPro" id="IPR029149">
    <property type="entry name" value="Creatin/AminoP/Spt16_N"/>
</dbReference>
<keyword evidence="8" id="KW-1185">Reference proteome</keyword>
<reference evidence="8" key="2">
    <citation type="journal article" date="2011" name="Stand. Genomic Sci.">
        <title>Complete genome sequence of Weeksella virosa type strain (9751T).</title>
        <authorList>
            <person name="Lang E."/>
            <person name="Teshima H."/>
            <person name="Lucas S."/>
            <person name="Lapidus A."/>
            <person name="Hammon N."/>
            <person name="Deshpande S."/>
            <person name="Nolan M."/>
            <person name="Cheng J."/>
            <person name="Pitluck S."/>
            <person name="Liolios K."/>
            <person name="Pagani I."/>
            <person name="Mikhailova N."/>
            <person name="Ivanova N."/>
            <person name="Mavromatis K."/>
            <person name="Pati A."/>
            <person name="Tapia R."/>
            <person name="Han C."/>
            <person name="Goodwin L."/>
            <person name="Chen A."/>
            <person name="Palaniappan K."/>
            <person name="Land M."/>
            <person name="Hauser L."/>
            <person name="Chang Y."/>
            <person name="Jeffries C."/>
            <person name="Brambilla E."/>
            <person name="Kopitz M."/>
            <person name="Rohde M."/>
            <person name="Goker M."/>
            <person name="Tindall B."/>
            <person name="Detter J."/>
            <person name="Woyke T."/>
            <person name="Bristow J."/>
            <person name="Eisen J."/>
            <person name="Markowitz V."/>
            <person name="Hugenholtz P."/>
            <person name="Klenk H."/>
            <person name="Kyrpides N."/>
        </authorList>
    </citation>
    <scope>NUCLEOTIDE SEQUENCE [LARGE SCALE GENOMIC DNA]</scope>
    <source>
        <strain evidence="8">ATCC 43766 / DSM 16922 / JCM 21250 / NBRC 16016 / NCTC 11634 / CL345/78</strain>
    </source>
</reference>
<dbReference type="InterPro" id="IPR036005">
    <property type="entry name" value="Creatinase/aminopeptidase-like"/>
</dbReference>
<dbReference type="OrthoDB" id="9806388at2"/>
<dbReference type="Pfam" id="PF16188">
    <property type="entry name" value="Peptidase_M24_C"/>
    <property type="match status" value="1"/>
</dbReference>
<dbReference type="STRING" id="865938.Weevi_1888"/>
<dbReference type="FunFam" id="3.90.230.10:FF:000009">
    <property type="entry name" value="xaa-Pro aminopeptidase 2"/>
    <property type="match status" value="1"/>
</dbReference>
<dbReference type="Pfam" id="PF00557">
    <property type="entry name" value="Peptidase_M24"/>
    <property type="match status" value="1"/>
</dbReference>
<dbReference type="KEGG" id="wvi:Weevi_1888"/>
<evidence type="ECO:0000259" key="6">
    <source>
        <dbReference type="Pfam" id="PF16188"/>
    </source>
</evidence>
<evidence type="ECO:0000256" key="3">
    <source>
        <dbReference type="ARBA" id="ARBA00022801"/>
    </source>
</evidence>
<dbReference type="AlphaFoldDB" id="F0P0Z1"/>
<dbReference type="InterPro" id="IPR033740">
    <property type="entry name" value="Pept_M24B"/>
</dbReference>
<gene>
    <name evidence="7" type="ordered locus">Weevi_1888</name>
</gene>
<evidence type="ECO:0000313" key="8">
    <source>
        <dbReference type="Proteomes" id="UP000008641"/>
    </source>
</evidence>
<evidence type="ECO:0000259" key="5">
    <source>
        <dbReference type="Pfam" id="PF01321"/>
    </source>
</evidence>
<comment type="similarity">
    <text evidence="1">Belongs to the peptidase M24B family.</text>
</comment>
<name>F0P0Z1_WEEVC</name>
<dbReference type="GO" id="GO:0070006">
    <property type="term" value="F:metalloaminopeptidase activity"/>
    <property type="evidence" value="ECO:0007669"/>
    <property type="project" value="InterPro"/>
</dbReference>
<dbReference type="GO" id="GO:0046872">
    <property type="term" value="F:metal ion binding"/>
    <property type="evidence" value="ECO:0007669"/>
    <property type="project" value="UniProtKB-KW"/>
</dbReference>
<protein>
    <submittedName>
        <fullName evidence="7">Peptidase M24</fullName>
    </submittedName>
</protein>
<dbReference type="RefSeq" id="WP_013598964.1">
    <property type="nucleotide sequence ID" value="NC_015144.1"/>
</dbReference>
<dbReference type="Proteomes" id="UP000008641">
    <property type="component" value="Chromosome"/>
</dbReference>
<dbReference type="Gene3D" id="3.90.230.10">
    <property type="entry name" value="Creatinase/methionine aminopeptidase superfamily"/>
    <property type="match status" value="1"/>
</dbReference>
<sequence>MNIYKERLALLREEMKKNGVHATIIPGTDPHISEYLAKHWQERNWIAGFTGSAGTAVVTLDKAALWTDSRYFIQAENQLAGTSFSLMKDRMPDTPDIISWLKSELREGEKLGLNPQMFTHQQFTSYQKSLSSKNISIQSVDLIDVIWTDRPALPNNLVEIYEEKYAGKSAQEKLKDVRAEMQKVDANIYVIASLDEIAWLLNIRGSDVNFNPLVISYAVVENNSVNLFIDEQKLDNKAKEYLDSIGVWVKPYSSITDFLSQLDAQSKVLFDSTRLNQSLYEALPSTAKVIETLSPITLLKSIKNEIEIEGIRQAMIKDGVALTQFFIWLENNIDKSITEYTVGEELLKYRARQDLAKGPSFGTICGYAANGAMNHYSAKKDTAALLGRDALVLIDSGGQYLDGTTDITRTMKFGEPTEKERKDYTLVLKGMIALSCAKFPHNTRGSQLDVLARQFLWQNNLNFGHGTGHGVGHYLCVHEGPQNIRTDENPTVLQEGMIVSNEPGMYRDGEYGIRIENLILVRKTEKTSFGIFYEFETLTLFPIDTNLIDRTLFTDSEKEWLNNYHQMVYDRLSPNLSEDEKSWLKEKCKTL</sequence>
<dbReference type="InterPro" id="IPR050422">
    <property type="entry name" value="X-Pro_aminopeptidase_P"/>
</dbReference>
<evidence type="ECO:0000259" key="4">
    <source>
        <dbReference type="Pfam" id="PF00557"/>
    </source>
</evidence>
<dbReference type="HOGENOM" id="CLU_011781_2_4_10"/>
<dbReference type="Pfam" id="PF01321">
    <property type="entry name" value="Creatinase_N"/>
    <property type="match status" value="1"/>
</dbReference>
<feature type="domain" description="Peptidase M24 C-terminal" evidence="6">
    <location>
        <begin position="532"/>
        <end position="590"/>
    </location>
</feature>
<evidence type="ECO:0000313" key="7">
    <source>
        <dbReference type="EMBL" id="ADX68575.1"/>
    </source>
</evidence>
<dbReference type="eggNOG" id="COG0006">
    <property type="taxonomic scope" value="Bacteria"/>
</dbReference>
<accession>F0P0Z1</accession>
<evidence type="ECO:0000256" key="1">
    <source>
        <dbReference type="ARBA" id="ARBA00008766"/>
    </source>
</evidence>
<dbReference type="InterPro" id="IPR032416">
    <property type="entry name" value="Peptidase_M24_C"/>
</dbReference>
<dbReference type="FunFam" id="3.40.350.10:FF:000003">
    <property type="entry name" value="Xaa-pro aminopeptidase P"/>
    <property type="match status" value="1"/>
</dbReference>
<dbReference type="Pfam" id="PF16189">
    <property type="entry name" value="Creatinase_N_2"/>
    <property type="match status" value="1"/>
</dbReference>
<feature type="domain" description="Creatinase N-terminal" evidence="5">
    <location>
        <begin position="7"/>
        <end position="135"/>
    </location>
</feature>
<keyword evidence="2" id="KW-0479">Metal-binding</keyword>
<dbReference type="SUPFAM" id="SSF55920">
    <property type="entry name" value="Creatinase/aminopeptidase"/>
    <property type="match status" value="1"/>
</dbReference>
<evidence type="ECO:0000256" key="2">
    <source>
        <dbReference type="ARBA" id="ARBA00022723"/>
    </source>
</evidence>
<dbReference type="Gene3D" id="3.40.350.10">
    <property type="entry name" value="Creatinase/prolidase N-terminal domain"/>
    <property type="match status" value="2"/>
</dbReference>
<dbReference type="CDD" id="cd01085">
    <property type="entry name" value="APP"/>
    <property type="match status" value="1"/>
</dbReference>